<dbReference type="EMBL" id="JPKY01000008">
    <property type="protein sequence ID" value="KFH47622.1"/>
    <property type="molecule type" value="Genomic_DNA"/>
</dbReference>
<proteinExistence type="predicted"/>
<dbReference type="HOGENOM" id="CLU_031222_2_0_1"/>
<feature type="region of interest" description="Disordered" evidence="1">
    <location>
        <begin position="291"/>
        <end position="312"/>
    </location>
</feature>
<dbReference type="Proteomes" id="UP000029964">
    <property type="component" value="Unassembled WGS sequence"/>
</dbReference>
<keyword evidence="3" id="KW-0732">Signal</keyword>
<reference evidence="5" key="1">
    <citation type="journal article" date="2014" name="Genome Announc.">
        <title>Genome sequence and annotation of Acremonium chrysogenum, producer of the beta-lactam antibiotic cephalosporin C.</title>
        <authorList>
            <person name="Terfehr D."/>
            <person name="Dahlmann T.A."/>
            <person name="Specht T."/>
            <person name="Zadra I."/>
            <person name="Kuernsteiner H."/>
            <person name="Kueck U."/>
        </authorList>
    </citation>
    <scope>NUCLEOTIDE SEQUENCE [LARGE SCALE GENOMIC DNA]</scope>
    <source>
        <strain evidence="5">ATCC 11550 / CBS 779.69 / DSM 880 / IAM 14645 / JCM 23072 / IMI 49137</strain>
    </source>
</reference>
<protein>
    <submittedName>
        <fullName evidence="4">Uncharacterized protein</fullName>
    </submittedName>
</protein>
<feature type="signal peptide" evidence="3">
    <location>
        <begin position="1"/>
        <end position="17"/>
    </location>
</feature>
<feature type="transmembrane region" description="Helical" evidence="2">
    <location>
        <begin position="247"/>
        <end position="270"/>
    </location>
</feature>
<comment type="caution">
    <text evidence="4">The sequence shown here is derived from an EMBL/GenBank/DDBJ whole genome shotgun (WGS) entry which is preliminary data.</text>
</comment>
<dbReference type="OrthoDB" id="5426678at2759"/>
<feature type="compositionally biased region" description="Pro residues" evidence="1">
    <location>
        <begin position="508"/>
        <end position="517"/>
    </location>
</feature>
<feature type="compositionally biased region" description="Polar residues" evidence="1">
    <location>
        <begin position="486"/>
        <end position="507"/>
    </location>
</feature>
<feature type="region of interest" description="Disordered" evidence="1">
    <location>
        <begin position="352"/>
        <end position="376"/>
    </location>
</feature>
<keyword evidence="2" id="KW-0472">Membrane</keyword>
<gene>
    <name evidence="4" type="ORF">ACRE_014790</name>
</gene>
<evidence type="ECO:0000256" key="3">
    <source>
        <dbReference type="SAM" id="SignalP"/>
    </source>
</evidence>
<accession>A0A086TE40</accession>
<organism evidence="4 5">
    <name type="scientific">Hapsidospora chrysogenum (strain ATCC 11550 / CBS 779.69 / DSM 880 / IAM 14645 / JCM 23072 / IMI 49137)</name>
    <name type="common">Acremonium chrysogenum</name>
    <dbReference type="NCBI Taxonomy" id="857340"/>
    <lineage>
        <taxon>Eukaryota</taxon>
        <taxon>Fungi</taxon>
        <taxon>Dikarya</taxon>
        <taxon>Ascomycota</taxon>
        <taxon>Pezizomycotina</taxon>
        <taxon>Sordariomycetes</taxon>
        <taxon>Hypocreomycetidae</taxon>
        <taxon>Hypocreales</taxon>
        <taxon>Bionectriaceae</taxon>
        <taxon>Hapsidospora</taxon>
    </lineage>
</organism>
<sequence>MAPLIVVILSLLRLAAALQVSPNSPCSSFCIDAPDLDESDPASSNTEGGDVVCADDDFISKPAGQKFQRCLACLQDSAYSYGHESDQQWFFCDYCVLGYPNATDFNFGPCALGESCGAFEDALIDGLLDPAYVEPYDFCDKDGGKILSDKMDSCRKCVAGTGDRHYLSNCEFPCFRPLNSSKCQATYTSNPVLTAIEAGCEQRPADTIVVGLDGTVFTTKTISIVDPTSESDSDSGDSQGLHLSPAVIAGISIGGFVLLLFVVGCTYMQIRKRRNRRARTRRTSPLDFRCQTHLTPRTPNFPSTAAESEKKNRPYVDPAAALGSNPVTMMNRQNPGGKQQMSTVGISVPTPPPVQHSPSLSFVSPTDHFRTPTSTTSVRSNMPLLLASSSSAVAKAAAPPYKPYVPSDYGAQYHEFNNGTPGLAISTSEVGASPYVGQQPGLPASHDEDAYDDTQTMSAARRGVLRVSTKWDASSAAVRPAAGSPRGQTRKSNSPCSPVSFTNIQTSFPPPPSQTKR</sequence>
<evidence type="ECO:0000256" key="1">
    <source>
        <dbReference type="SAM" id="MobiDB-lite"/>
    </source>
</evidence>
<evidence type="ECO:0000256" key="2">
    <source>
        <dbReference type="SAM" id="Phobius"/>
    </source>
</evidence>
<feature type="compositionally biased region" description="Polar residues" evidence="1">
    <location>
        <begin position="292"/>
        <end position="306"/>
    </location>
</feature>
<dbReference type="AlphaFoldDB" id="A0A086TE40"/>
<keyword evidence="2" id="KW-0812">Transmembrane</keyword>
<feature type="chain" id="PRO_5001815559" evidence="3">
    <location>
        <begin position="18"/>
        <end position="517"/>
    </location>
</feature>
<name>A0A086TE40_HAPC1</name>
<keyword evidence="2" id="KW-1133">Transmembrane helix</keyword>
<evidence type="ECO:0000313" key="5">
    <source>
        <dbReference type="Proteomes" id="UP000029964"/>
    </source>
</evidence>
<keyword evidence="5" id="KW-1185">Reference proteome</keyword>
<feature type="region of interest" description="Disordered" evidence="1">
    <location>
        <begin position="470"/>
        <end position="517"/>
    </location>
</feature>
<evidence type="ECO:0000313" key="4">
    <source>
        <dbReference type="EMBL" id="KFH47622.1"/>
    </source>
</evidence>